<keyword evidence="1" id="KW-0812">Transmembrane</keyword>
<dbReference type="InterPro" id="IPR054839">
    <property type="entry name" value="puhB_PGC"/>
</dbReference>
<sequence>MSDHDDFAFEPIKGLPERPPVGEDILWQGRPATYALARDAYKLHWIAFYFALLLLWRCGVGLAQGGVLMALQIGIPTLVMALIALSLVWLLAFAQARTTVYTLTSARVVMRIGAALPVTFNIPFAQVGAAHLDLRRDGTGTIAMETTGASRIGYLTLWPHLRPGYARLTQPAMRCIPDAAPVAKMLAEAAETRMARPVVSRSEGGSASPVAAA</sequence>
<name>A0A2T4J529_FUSBL</name>
<dbReference type="Pfam" id="PF03703">
    <property type="entry name" value="bPH_2"/>
    <property type="match status" value="1"/>
</dbReference>
<protein>
    <recommendedName>
        <fullName evidence="2">YdbS-like PH domain-containing protein</fullName>
    </recommendedName>
</protein>
<accession>A0A2T4J529</accession>
<organism evidence="3 4">
    <name type="scientific">Fuscovulum blasticum DSM 2131</name>
    <dbReference type="NCBI Taxonomy" id="1188250"/>
    <lineage>
        <taxon>Bacteria</taxon>
        <taxon>Pseudomonadati</taxon>
        <taxon>Pseudomonadota</taxon>
        <taxon>Alphaproteobacteria</taxon>
        <taxon>Rhodobacterales</taxon>
        <taxon>Paracoccaceae</taxon>
        <taxon>Pseudogemmobacter</taxon>
    </lineage>
</organism>
<feature type="transmembrane region" description="Helical" evidence="1">
    <location>
        <begin position="73"/>
        <end position="94"/>
    </location>
</feature>
<keyword evidence="1" id="KW-0472">Membrane</keyword>
<reference evidence="3 4" key="1">
    <citation type="submission" date="2018-03" db="EMBL/GenBank/DDBJ databases">
        <title>Rhodobacter blasticus.</title>
        <authorList>
            <person name="Meyer T.E."/>
            <person name="Miller S."/>
            <person name="Lodha T."/>
            <person name="Gandham S."/>
            <person name="Chintalapati S."/>
            <person name="Chintalapati V.R."/>
        </authorList>
    </citation>
    <scope>NUCLEOTIDE SEQUENCE [LARGE SCALE GENOMIC DNA]</scope>
    <source>
        <strain evidence="3 4">DSM 2131</strain>
    </source>
</reference>
<dbReference type="EMBL" id="PZKE01000022">
    <property type="protein sequence ID" value="PTE12975.1"/>
    <property type="molecule type" value="Genomic_DNA"/>
</dbReference>
<dbReference type="AlphaFoldDB" id="A0A2T4J529"/>
<dbReference type="InterPro" id="IPR005182">
    <property type="entry name" value="YdbS-like_PH"/>
</dbReference>
<evidence type="ECO:0000313" key="4">
    <source>
        <dbReference type="Proteomes" id="UP000241362"/>
    </source>
</evidence>
<keyword evidence="4" id="KW-1185">Reference proteome</keyword>
<keyword evidence="1" id="KW-1133">Transmembrane helix</keyword>
<comment type="caution">
    <text evidence="3">The sequence shown here is derived from an EMBL/GenBank/DDBJ whole genome shotgun (WGS) entry which is preliminary data.</text>
</comment>
<dbReference type="Proteomes" id="UP000241362">
    <property type="component" value="Unassembled WGS sequence"/>
</dbReference>
<evidence type="ECO:0000259" key="2">
    <source>
        <dbReference type="Pfam" id="PF03703"/>
    </source>
</evidence>
<dbReference type="NCBIfam" id="NF040894">
    <property type="entry name" value="puhB_PGC"/>
    <property type="match status" value="1"/>
</dbReference>
<evidence type="ECO:0000256" key="1">
    <source>
        <dbReference type="SAM" id="Phobius"/>
    </source>
</evidence>
<gene>
    <name evidence="3" type="ORF">C5F44_15895</name>
</gene>
<dbReference type="RefSeq" id="WP_107674529.1">
    <property type="nucleotide sequence ID" value="NZ_PZKE01000022.1"/>
</dbReference>
<evidence type="ECO:0000313" key="3">
    <source>
        <dbReference type="EMBL" id="PTE12975.1"/>
    </source>
</evidence>
<proteinExistence type="predicted"/>
<feature type="transmembrane region" description="Helical" evidence="1">
    <location>
        <begin position="46"/>
        <end position="67"/>
    </location>
</feature>
<feature type="domain" description="YdbS-like PH" evidence="2">
    <location>
        <begin position="97"/>
        <end position="183"/>
    </location>
</feature>